<dbReference type="InterPro" id="IPR008271">
    <property type="entry name" value="Ser/Thr_kinase_AS"/>
</dbReference>
<keyword evidence="3 9" id="KW-0418">Kinase</keyword>
<dbReference type="PANTHER" id="PTHR11042:SF190">
    <property type="entry name" value="MITOSIS INHIBITOR PROTEIN KINASE MIK1"/>
    <property type="match status" value="1"/>
</dbReference>
<dbReference type="GO" id="GO:0005524">
    <property type="term" value="F:ATP binding"/>
    <property type="evidence" value="ECO:0007669"/>
    <property type="project" value="UniProtKB-KW"/>
</dbReference>
<feature type="repeat" description="ANK" evidence="6">
    <location>
        <begin position="619"/>
        <end position="651"/>
    </location>
</feature>
<dbReference type="PROSITE" id="PS50297">
    <property type="entry name" value="ANK_REP_REGION"/>
    <property type="match status" value="2"/>
</dbReference>
<dbReference type="Gene3D" id="3.30.200.20">
    <property type="entry name" value="Phosphorylase Kinase, domain 1"/>
    <property type="match status" value="1"/>
</dbReference>
<keyword evidence="1" id="KW-0808">Transferase</keyword>
<dbReference type="PROSITE" id="PS50088">
    <property type="entry name" value="ANK_REPEAT"/>
    <property type="match status" value="2"/>
</dbReference>
<evidence type="ECO:0000259" key="8">
    <source>
        <dbReference type="PROSITE" id="PS50011"/>
    </source>
</evidence>
<dbReference type="InterPro" id="IPR000719">
    <property type="entry name" value="Prot_kinase_dom"/>
</dbReference>
<reference evidence="9 10" key="1">
    <citation type="journal article" date="2016" name="Nat. Commun.">
        <title>Ectomycorrhizal ecology is imprinted in the genome of the dominant symbiotic fungus Cenococcum geophilum.</title>
        <authorList>
            <consortium name="DOE Joint Genome Institute"/>
            <person name="Peter M."/>
            <person name="Kohler A."/>
            <person name="Ohm R.A."/>
            <person name="Kuo A."/>
            <person name="Krutzmann J."/>
            <person name="Morin E."/>
            <person name="Arend M."/>
            <person name="Barry K.W."/>
            <person name="Binder M."/>
            <person name="Choi C."/>
            <person name="Clum A."/>
            <person name="Copeland A."/>
            <person name="Grisel N."/>
            <person name="Haridas S."/>
            <person name="Kipfer T."/>
            <person name="LaButti K."/>
            <person name="Lindquist E."/>
            <person name="Lipzen A."/>
            <person name="Maire R."/>
            <person name="Meier B."/>
            <person name="Mihaltcheva S."/>
            <person name="Molinier V."/>
            <person name="Murat C."/>
            <person name="Poggeler S."/>
            <person name="Quandt C.A."/>
            <person name="Sperisen C."/>
            <person name="Tritt A."/>
            <person name="Tisserant E."/>
            <person name="Crous P.W."/>
            <person name="Henrissat B."/>
            <person name="Nehls U."/>
            <person name="Egli S."/>
            <person name="Spatafora J.W."/>
            <person name="Grigoriev I.V."/>
            <person name="Martin F.M."/>
        </authorList>
    </citation>
    <scope>NUCLEOTIDE SEQUENCE [LARGE SCALE GENOMIC DNA]</scope>
    <source>
        <strain evidence="9 10">CBS 207.34</strain>
    </source>
</reference>
<feature type="compositionally biased region" description="Low complexity" evidence="7">
    <location>
        <begin position="483"/>
        <end position="492"/>
    </location>
</feature>
<dbReference type="OrthoDB" id="4062651at2759"/>
<feature type="repeat" description="ANK" evidence="6">
    <location>
        <begin position="586"/>
        <end position="618"/>
    </location>
</feature>
<dbReference type="SMART" id="SM00220">
    <property type="entry name" value="S_TKc"/>
    <property type="match status" value="1"/>
</dbReference>
<evidence type="ECO:0000256" key="1">
    <source>
        <dbReference type="ARBA" id="ARBA00022679"/>
    </source>
</evidence>
<keyword evidence="2" id="KW-0547">Nucleotide-binding</keyword>
<evidence type="ECO:0000256" key="2">
    <source>
        <dbReference type="ARBA" id="ARBA00022741"/>
    </source>
</evidence>
<gene>
    <name evidence="9" type="ORF">AOQ84DRAFT_349641</name>
</gene>
<dbReference type="Gene3D" id="1.10.510.10">
    <property type="entry name" value="Transferase(Phosphotransferase) domain 1"/>
    <property type="match status" value="1"/>
</dbReference>
<dbReference type="CDD" id="cd00180">
    <property type="entry name" value="PKc"/>
    <property type="match status" value="1"/>
</dbReference>
<evidence type="ECO:0000256" key="5">
    <source>
        <dbReference type="ARBA" id="ARBA00037982"/>
    </source>
</evidence>
<dbReference type="AlphaFoldDB" id="A0A8E2ENP5"/>
<evidence type="ECO:0000256" key="7">
    <source>
        <dbReference type="SAM" id="MobiDB-lite"/>
    </source>
</evidence>
<name>A0A8E2ENP5_9PEZI</name>
<evidence type="ECO:0000313" key="9">
    <source>
        <dbReference type="EMBL" id="OCL02092.1"/>
    </source>
</evidence>
<dbReference type="PROSITE" id="PS00108">
    <property type="entry name" value="PROTEIN_KINASE_ST"/>
    <property type="match status" value="1"/>
</dbReference>
<dbReference type="InterPro" id="IPR036770">
    <property type="entry name" value="Ankyrin_rpt-contain_sf"/>
</dbReference>
<feature type="domain" description="Protein kinase" evidence="8">
    <location>
        <begin position="145"/>
        <end position="420"/>
    </location>
</feature>
<evidence type="ECO:0000256" key="6">
    <source>
        <dbReference type="PROSITE-ProRule" id="PRU00023"/>
    </source>
</evidence>
<organism evidence="9 10">
    <name type="scientific">Glonium stellatum</name>
    <dbReference type="NCBI Taxonomy" id="574774"/>
    <lineage>
        <taxon>Eukaryota</taxon>
        <taxon>Fungi</taxon>
        <taxon>Dikarya</taxon>
        <taxon>Ascomycota</taxon>
        <taxon>Pezizomycotina</taxon>
        <taxon>Dothideomycetes</taxon>
        <taxon>Pleosporomycetidae</taxon>
        <taxon>Gloniales</taxon>
        <taxon>Gloniaceae</taxon>
        <taxon>Glonium</taxon>
    </lineage>
</organism>
<dbReference type="EMBL" id="KV751004">
    <property type="protein sequence ID" value="OCL02092.1"/>
    <property type="molecule type" value="Genomic_DNA"/>
</dbReference>
<protein>
    <submittedName>
        <fullName evidence="9">Kinase-like protein</fullName>
    </submittedName>
</protein>
<dbReference type="Pfam" id="PF00069">
    <property type="entry name" value="Pkinase"/>
    <property type="match status" value="1"/>
</dbReference>
<comment type="similarity">
    <text evidence="5">Belongs to the protein kinase superfamily. Ser/Thr protein kinase family. GCN2 subfamily.</text>
</comment>
<dbReference type="PANTHER" id="PTHR11042">
    <property type="entry name" value="EUKARYOTIC TRANSLATION INITIATION FACTOR 2-ALPHA KINASE EIF2-ALPHA KINASE -RELATED"/>
    <property type="match status" value="1"/>
</dbReference>
<feature type="region of interest" description="Disordered" evidence="7">
    <location>
        <begin position="504"/>
        <end position="523"/>
    </location>
</feature>
<dbReference type="Gene3D" id="1.25.40.20">
    <property type="entry name" value="Ankyrin repeat-containing domain"/>
    <property type="match status" value="1"/>
</dbReference>
<feature type="region of interest" description="Disordered" evidence="7">
    <location>
        <begin position="480"/>
        <end position="499"/>
    </location>
</feature>
<dbReference type="InterPro" id="IPR011009">
    <property type="entry name" value="Kinase-like_dom_sf"/>
</dbReference>
<dbReference type="GO" id="GO:0005737">
    <property type="term" value="C:cytoplasm"/>
    <property type="evidence" value="ECO:0007669"/>
    <property type="project" value="TreeGrafter"/>
</dbReference>
<sequence length="676" mass="74612">MPPIGTSSQQTLLLDDFETAIDEILSQSGSGETRPELCPYPDSIFPRISRQLELANKATWSLRPRTYTVLRLINRLDALNGFIAEGLFDISLPYTGQTLPTVLKNPSARAKFLEHQHLVLSPQAASVESNEHPHRHFSDDGNMHFVPIKKLGSGAYGQVDHVWSRLSANEYARKRISRGRTFQRDKKAIQDFEKELRTLKKLSHRHLVSYVGSYTDPKYVAILMAPVADMNLMEYLKIDPFPIDQLATLRHYFGCLASALVYLHANKIRHKDIKPHNILVHLDNILISDFGTSLDWSDRSCSASQGKPATFSPKYCAPEVREHMIRGSSADIYSLGYVFLEMLTVLRGQSLEKINDIQSTVNPEDYPNTAQRAGELWIASLSSKLSCTYDDEPLEWIADMLRVEPKERPSAQELLNQIQLSIGNFIGSCCADGSEGSVDSSYAGSVCSMMPTPKQREYAMSNPDTSKNGITAPTEFHSYEALSGPESPSSPSNGDTVALREVPPSHRTQAQDRQGDNSTNSQTSVLQKLGNSATNPNLPSKEFSTDNIAFALTAQERFVMAVKTDDVPTMRRCLEQGADVNFPDSEGRTALFHAAFEGSCPAIAILLSEGADATLKANDGWTALHGAAFQGHKEAVMLLLHSGADVNQRGCYEPTAFMYAIENGHIATAQVLLDNG</sequence>
<dbReference type="Proteomes" id="UP000250140">
    <property type="component" value="Unassembled WGS sequence"/>
</dbReference>
<dbReference type="PROSITE" id="PS50011">
    <property type="entry name" value="PROTEIN_KINASE_DOM"/>
    <property type="match status" value="1"/>
</dbReference>
<dbReference type="Pfam" id="PF12796">
    <property type="entry name" value="Ank_2"/>
    <property type="match status" value="1"/>
</dbReference>
<dbReference type="GO" id="GO:0004672">
    <property type="term" value="F:protein kinase activity"/>
    <property type="evidence" value="ECO:0007669"/>
    <property type="project" value="InterPro"/>
</dbReference>
<proteinExistence type="inferred from homology"/>
<dbReference type="SUPFAM" id="SSF56112">
    <property type="entry name" value="Protein kinase-like (PK-like)"/>
    <property type="match status" value="1"/>
</dbReference>
<keyword evidence="4" id="KW-0067">ATP-binding</keyword>
<evidence type="ECO:0000256" key="3">
    <source>
        <dbReference type="ARBA" id="ARBA00022777"/>
    </source>
</evidence>
<dbReference type="InterPro" id="IPR050339">
    <property type="entry name" value="CC_SR_Kinase"/>
</dbReference>
<dbReference type="SMART" id="SM00248">
    <property type="entry name" value="ANK"/>
    <property type="match status" value="4"/>
</dbReference>
<dbReference type="GO" id="GO:0110031">
    <property type="term" value="P:negative regulation of G2/MI transition of meiotic cell cycle"/>
    <property type="evidence" value="ECO:0007669"/>
    <property type="project" value="TreeGrafter"/>
</dbReference>
<accession>A0A8E2ENP5</accession>
<dbReference type="InterPro" id="IPR002110">
    <property type="entry name" value="Ankyrin_rpt"/>
</dbReference>
<feature type="non-terminal residue" evidence="9">
    <location>
        <position position="676"/>
    </location>
</feature>
<evidence type="ECO:0000256" key="4">
    <source>
        <dbReference type="ARBA" id="ARBA00022840"/>
    </source>
</evidence>
<dbReference type="GO" id="GO:0005634">
    <property type="term" value="C:nucleus"/>
    <property type="evidence" value="ECO:0007669"/>
    <property type="project" value="TreeGrafter"/>
</dbReference>
<dbReference type="SUPFAM" id="SSF48403">
    <property type="entry name" value="Ankyrin repeat"/>
    <property type="match status" value="1"/>
</dbReference>
<keyword evidence="10" id="KW-1185">Reference proteome</keyword>
<keyword evidence="6" id="KW-0040">ANK repeat</keyword>
<evidence type="ECO:0000313" key="10">
    <source>
        <dbReference type="Proteomes" id="UP000250140"/>
    </source>
</evidence>